<dbReference type="PROSITE" id="PS50835">
    <property type="entry name" value="IG_LIKE"/>
    <property type="match status" value="2"/>
</dbReference>
<gene>
    <name evidence="9" type="ORF">ACJMK2_042045</name>
</gene>
<evidence type="ECO:0000259" key="8">
    <source>
        <dbReference type="PROSITE" id="PS50835"/>
    </source>
</evidence>
<dbReference type="InterPro" id="IPR007110">
    <property type="entry name" value="Ig-like_dom"/>
</dbReference>
<accession>A0ABD3W642</accession>
<sequence length="516" mass="57597">MVELRTHGLAAFLCLYLHHMNVNAGTLFANPGEDVFFNISLTSAPLDNNFISVEKNPDDKLMVFLSRANPPTIADRYKYRVTYTGNIEQTEMTFLLNKVSIEDAGEFRVVLTGFGKVLGSQILAVAGRPDIPTIVERTIAQVNNDYVIECKTQSKSRPETNGFQTSFAWKINDTDLKNNSVHTVRGQMLSIHRLQREDRFDKYSCIAFDSPKMPSNASNYYQIDPKYGPSEELTLDPPTRTYIVKEGCQLKTIACSADCHPDCMFTWDRSIDIGAKLSLGVIDIDKSGNYTCTAHNPITNVSWTTSIEVILTPEDTCSCQVDHCVCEMCSSPIDTTKQIVRSERISCTDESCGNSKPEKNEFPVAMVTAAGVAFAGINLGIILACYKWYRIRHVKSSTTTNVMHDSNDNLSRLVEQASADHSNGEDRYSTIDEVFPKEIVPSAETTLNSESSRRKRVSVRYTRQPSVSSRRTSSTGDFGNEEEIETPSSDCFQDSVLPEETSALVYIQPHFNSTED</sequence>
<feature type="chain" id="PRO_5044804116" description="Ig-like domain-containing protein" evidence="7">
    <location>
        <begin position="25"/>
        <end position="516"/>
    </location>
</feature>
<feature type="domain" description="Ig-like" evidence="8">
    <location>
        <begin position="129"/>
        <end position="218"/>
    </location>
</feature>
<keyword evidence="10" id="KW-1185">Reference proteome</keyword>
<evidence type="ECO:0000256" key="2">
    <source>
        <dbReference type="ARBA" id="ARBA00023157"/>
    </source>
</evidence>
<dbReference type="InterPro" id="IPR052598">
    <property type="entry name" value="IgSF_CEA-related"/>
</dbReference>
<feature type="signal peptide" evidence="7">
    <location>
        <begin position="1"/>
        <end position="24"/>
    </location>
</feature>
<keyword evidence="3" id="KW-0325">Glycoprotein</keyword>
<reference evidence="9 10" key="1">
    <citation type="submission" date="2024-11" db="EMBL/GenBank/DDBJ databases">
        <title>Chromosome-level genome assembly of the freshwater bivalve Anodonta woodiana.</title>
        <authorList>
            <person name="Chen X."/>
        </authorList>
    </citation>
    <scope>NUCLEOTIDE SEQUENCE [LARGE SCALE GENOMIC DNA]</scope>
    <source>
        <strain evidence="9">MN2024</strain>
        <tissue evidence="9">Gills</tissue>
    </source>
</reference>
<dbReference type="AlphaFoldDB" id="A0ABD3W642"/>
<evidence type="ECO:0000256" key="3">
    <source>
        <dbReference type="ARBA" id="ARBA00023180"/>
    </source>
</evidence>
<dbReference type="InterPro" id="IPR036179">
    <property type="entry name" value="Ig-like_dom_sf"/>
</dbReference>
<evidence type="ECO:0000256" key="6">
    <source>
        <dbReference type="SAM" id="Phobius"/>
    </source>
</evidence>
<dbReference type="Proteomes" id="UP001634394">
    <property type="component" value="Unassembled WGS sequence"/>
</dbReference>
<dbReference type="PANTHER" id="PTHR44337:SF20">
    <property type="entry name" value="CARCINOEMBRYONIC ANTIGEN-RELATED CELL ADHESION MOLECULE 5-RELATED"/>
    <property type="match status" value="1"/>
</dbReference>
<keyword evidence="1 7" id="KW-0732">Signal</keyword>
<feature type="region of interest" description="Disordered" evidence="5">
    <location>
        <begin position="442"/>
        <end position="497"/>
    </location>
</feature>
<evidence type="ECO:0000313" key="9">
    <source>
        <dbReference type="EMBL" id="KAL3869352.1"/>
    </source>
</evidence>
<dbReference type="SUPFAM" id="SSF48726">
    <property type="entry name" value="Immunoglobulin"/>
    <property type="match status" value="3"/>
</dbReference>
<proteinExistence type="predicted"/>
<keyword evidence="6" id="KW-0472">Membrane</keyword>
<dbReference type="EMBL" id="JBJQND010000008">
    <property type="protein sequence ID" value="KAL3869352.1"/>
    <property type="molecule type" value="Genomic_DNA"/>
</dbReference>
<dbReference type="Gene3D" id="2.60.40.10">
    <property type="entry name" value="Immunoglobulins"/>
    <property type="match status" value="3"/>
</dbReference>
<evidence type="ECO:0000313" key="10">
    <source>
        <dbReference type="Proteomes" id="UP001634394"/>
    </source>
</evidence>
<keyword evidence="2" id="KW-1015">Disulfide bond</keyword>
<dbReference type="InterPro" id="IPR013783">
    <property type="entry name" value="Ig-like_fold"/>
</dbReference>
<name>A0ABD3W642_SINWO</name>
<feature type="compositionally biased region" description="Polar residues" evidence="5">
    <location>
        <begin position="461"/>
        <end position="477"/>
    </location>
</feature>
<evidence type="ECO:0000256" key="1">
    <source>
        <dbReference type="ARBA" id="ARBA00022729"/>
    </source>
</evidence>
<comment type="caution">
    <text evidence="9">The sequence shown here is derived from an EMBL/GenBank/DDBJ whole genome shotgun (WGS) entry which is preliminary data.</text>
</comment>
<keyword evidence="6" id="KW-1133">Transmembrane helix</keyword>
<evidence type="ECO:0000256" key="7">
    <source>
        <dbReference type="SAM" id="SignalP"/>
    </source>
</evidence>
<keyword evidence="4" id="KW-0393">Immunoglobulin domain</keyword>
<feature type="domain" description="Ig-like" evidence="8">
    <location>
        <begin position="229"/>
        <end position="308"/>
    </location>
</feature>
<protein>
    <recommendedName>
        <fullName evidence="8">Ig-like domain-containing protein</fullName>
    </recommendedName>
</protein>
<evidence type="ECO:0000256" key="4">
    <source>
        <dbReference type="ARBA" id="ARBA00023319"/>
    </source>
</evidence>
<keyword evidence="6" id="KW-0812">Transmembrane</keyword>
<dbReference type="PANTHER" id="PTHR44337">
    <property type="entry name" value="CARCINOEMBRYONIC ANTIGEN-RELATED CELL ADHESION MOLECULE 8"/>
    <property type="match status" value="1"/>
</dbReference>
<feature type="transmembrane region" description="Helical" evidence="6">
    <location>
        <begin position="362"/>
        <end position="386"/>
    </location>
</feature>
<organism evidence="9 10">
    <name type="scientific">Sinanodonta woodiana</name>
    <name type="common">Chinese pond mussel</name>
    <name type="synonym">Anodonta woodiana</name>
    <dbReference type="NCBI Taxonomy" id="1069815"/>
    <lineage>
        <taxon>Eukaryota</taxon>
        <taxon>Metazoa</taxon>
        <taxon>Spiralia</taxon>
        <taxon>Lophotrochozoa</taxon>
        <taxon>Mollusca</taxon>
        <taxon>Bivalvia</taxon>
        <taxon>Autobranchia</taxon>
        <taxon>Heteroconchia</taxon>
        <taxon>Palaeoheterodonta</taxon>
        <taxon>Unionida</taxon>
        <taxon>Unionoidea</taxon>
        <taxon>Unionidae</taxon>
        <taxon>Unioninae</taxon>
        <taxon>Sinanodonta</taxon>
    </lineage>
</organism>
<evidence type="ECO:0000256" key="5">
    <source>
        <dbReference type="SAM" id="MobiDB-lite"/>
    </source>
</evidence>